<accession>A0A397TU46</accession>
<dbReference type="EMBL" id="QKWP01004863">
    <property type="protein sequence ID" value="RIB00207.1"/>
    <property type="molecule type" value="Genomic_DNA"/>
</dbReference>
<protein>
    <submittedName>
        <fullName evidence="1">Uncharacterized protein</fullName>
    </submittedName>
</protein>
<evidence type="ECO:0000313" key="2">
    <source>
        <dbReference type="Proteomes" id="UP000266673"/>
    </source>
</evidence>
<keyword evidence="2" id="KW-1185">Reference proteome</keyword>
<evidence type="ECO:0000313" key="1">
    <source>
        <dbReference type="EMBL" id="RIB00207.1"/>
    </source>
</evidence>
<comment type="caution">
    <text evidence="1">The sequence shown here is derived from an EMBL/GenBank/DDBJ whole genome shotgun (WGS) entry which is preliminary data.</text>
</comment>
<dbReference type="OrthoDB" id="2443326at2759"/>
<dbReference type="Proteomes" id="UP000266673">
    <property type="component" value="Unassembled WGS sequence"/>
</dbReference>
<dbReference type="AlphaFoldDB" id="A0A397TU46"/>
<organism evidence="1 2">
    <name type="scientific">Gigaspora rosea</name>
    <dbReference type="NCBI Taxonomy" id="44941"/>
    <lineage>
        <taxon>Eukaryota</taxon>
        <taxon>Fungi</taxon>
        <taxon>Fungi incertae sedis</taxon>
        <taxon>Mucoromycota</taxon>
        <taxon>Glomeromycotina</taxon>
        <taxon>Glomeromycetes</taxon>
        <taxon>Diversisporales</taxon>
        <taxon>Gigasporaceae</taxon>
        <taxon>Gigaspora</taxon>
    </lineage>
</organism>
<gene>
    <name evidence="1" type="ORF">C2G38_2235169</name>
</gene>
<sequence length="134" mass="15618">MTCEFLLQKALCQLSSNNIVKAALMYFKATEGLLFCQYRHNEISEEDYQFRTNEIKYFRNTIENTINAGPLKIVKIIEIEANPSMIIDAKSTFEILKIPEILVEIASNLFPEEKDIEMFAKELKQIEEDNLAYR</sequence>
<proteinExistence type="predicted"/>
<name>A0A397TU46_9GLOM</name>
<reference evidence="1 2" key="1">
    <citation type="submission" date="2018-06" db="EMBL/GenBank/DDBJ databases">
        <title>Comparative genomics reveals the genomic features of Rhizophagus irregularis, R. cerebriforme, R. diaphanum and Gigaspora rosea, and their symbiotic lifestyle signature.</title>
        <authorList>
            <person name="Morin E."/>
            <person name="San Clemente H."/>
            <person name="Chen E.C.H."/>
            <person name="De La Providencia I."/>
            <person name="Hainaut M."/>
            <person name="Kuo A."/>
            <person name="Kohler A."/>
            <person name="Murat C."/>
            <person name="Tang N."/>
            <person name="Roy S."/>
            <person name="Loubradou J."/>
            <person name="Henrissat B."/>
            <person name="Grigoriev I.V."/>
            <person name="Corradi N."/>
            <person name="Roux C."/>
            <person name="Martin F.M."/>
        </authorList>
    </citation>
    <scope>NUCLEOTIDE SEQUENCE [LARGE SCALE GENOMIC DNA]</scope>
    <source>
        <strain evidence="1 2">DAOM 194757</strain>
    </source>
</reference>